<dbReference type="EMBL" id="SMMG02000003">
    <property type="protein sequence ID" value="KAA3482029.1"/>
    <property type="molecule type" value="Genomic_DNA"/>
</dbReference>
<dbReference type="PANTHER" id="PTHR47673">
    <property type="entry name" value="ARM REPEAT SUPERFAMILY PROTEIN"/>
    <property type="match status" value="1"/>
</dbReference>
<reference evidence="2" key="1">
    <citation type="journal article" date="2019" name="Plant Biotechnol. J.">
        <title>Genome sequencing of the Australian wild diploid species Gossypium australe highlights disease resistance and delayed gland morphogenesis.</title>
        <authorList>
            <person name="Cai Y."/>
            <person name="Cai X."/>
            <person name="Wang Q."/>
            <person name="Wang P."/>
            <person name="Zhang Y."/>
            <person name="Cai C."/>
            <person name="Xu Y."/>
            <person name="Wang K."/>
            <person name="Zhou Z."/>
            <person name="Wang C."/>
            <person name="Geng S."/>
            <person name="Li B."/>
            <person name="Dong Q."/>
            <person name="Hou Y."/>
            <person name="Wang H."/>
            <person name="Ai P."/>
            <person name="Liu Z."/>
            <person name="Yi F."/>
            <person name="Sun M."/>
            <person name="An G."/>
            <person name="Cheng J."/>
            <person name="Zhang Y."/>
            <person name="Shi Q."/>
            <person name="Xie Y."/>
            <person name="Shi X."/>
            <person name="Chang Y."/>
            <person name="Huang F."/>
            <person name="Chen Y."/>
            <person name="Hong S."/>
            <person name="Mi L."/>
            <person name="Sun Q."/>
            <person name="Zhang L."/>
            <person name="Zhou B."/>
            <person name="Peng R."/>
            <person name="Zhang X."/>
            <person name="Liu F."/>
        </authorList>
    </citation>
    <scope>NUCLEOTIDE SEQUENCE [LARGE SCALE GENOMIC DNA]</scope>
    <source>
        <strain evidence="2">cv. PA1801</strain>
    </source>
</reference>
<evidence type="ECO:0000313" key="1">
    <source>
        <dbReference type="EMBL" id="KAA3482029.1"/>
    </source>
</evidence>
<comment type="caution">
    <text evidence="1">The sequence shown here is derived from an EMBL/GenBank/DDBJ whole genome shotgun (WGS) entry which is preliminary data.</text>
</comment>
<sequence length="173" mass="19372">MVLSAKNMVSFINGSFPKPGSSSTQLLLAWDRLNNVVFFLDPPLCMQRNSCHHLGSWFCLRCLDGLEDRFSVPPLIFHENLSELSRDRRRLKIVKIGGAQELLNMLVYAEDELTQKEALKALNAISKSALHNAGAISVKMSIPDTSVDAEIGTFKIFFELLKRFRDSGCDLPS</sequence>
<proteinExistence type="predicted"/>
<evidence type="ECO:0000313" key="2">
    <source>
        <dbReference type="Proteomes" id="UP000325315"/>
    </source>
</evidence>
<keyword evidence="2" id="KW-1185">Reference proteome</keyword>
<dbReference type="Proteomes" id="UP000325315">
    <property type="component" value="Unassembled WGS sequence"/>
</dbReference>
<protein>
    <submittedName>
        <fullName evidence="1">P60-like protein</fullName>
    </submittedName>
</protein>
<accession>A0A5B6WJN3</accession>
<gene>
    <name evidence="1" type="ORF">EPI10_022342</name>
</gene>
<dbReference type="PANTHER" id="PTHR47673:SF1">
    <property type="entry name" value="ARM REPEAT SUPERFAMILY PROTEIN"/>
    <property type="match status" value="1"/>
</dbReference>
<name>A0A5B6WJN3_9ROSI</name>
<dbReference type="AlphaFoldDB" id="A0A5B6WJN3"/>
<organism evidence="1 2">
    <name type="scientific">Gossypium australe</name>
    <dbReference type="NCBI Taxonomy" id="47621"/>
    <lineage>
        <taxon>Eukaryota</taxon>
        <taxon>Viridiplantae</taxon>
        <taxon>Streptophyta</taxon>
        <taxon>Embryophyta</taxon>
        <taxon>Tracheophyta</taxon>
        <taxon>Spermatophyta</taxon>
        <taxon>Magnoliopsida</taxon>
        <taxon>eudicotyledons</taxon>
        <taxon>Gunneridae</taxon>
        <taxon>Pentapetalae</taxon>
        <taxon>rosids</taxon>
        <taxon>malvids</taxon>
        <taxon>Malvales</taxon>
        <taxon>Malvaceae</taxon>
        <taxon>Malvoideae</taxon>
        <taxon>Gossypium</taxon>
    </lineage>
</organism>
<dbReference type="OrthoDB" id="2017266at2759"/>